<evidence type="ECO:0000256" key="1">
    <source>
        <dbReference type="ARBA" id="ARBA00004141"/>
    </source>
</evidence>
<reference evidence="6 7" key="1">
    <citation type="submission" date="2020-08" db="EMBL/GenBank/DDBJ databases">
        <title>Genomic Encyclopedia of Type Strains, Phase III (KMG-III): the genomes of soil and plant-associated and newly described type strains.</title>
        <authorList>
            <person name="Whitman W."/>
        </authorList>
    </citation>
    <scope>NUCLEOTIDE SEQUENCE [LARGE SCALE GENOMIC DNA]</scope>
    <source>
        <strain evidence="6 7">CECT 3237</strain>
    </source>
</reference>
<comment type="caution">
    <text evidence="6">The sequence shown here is derived from an EMBL/GenBank/DDBJ whole genome shotgun (WGS) entry which is preliminary data.</text>
</comment>
<dbReference type="Pfam" id="PF13564">
    <property type="entry name" value="DoxX_2"/>
    <property type="match status" value="1"/>
</dbReference>
<proteinExistence type="predicted"/>
<evidence type="ECO:0000256" key="4">
    <source>
        <dbReference type="ARBA" id="ARBA00023136"/>
    </source>
</evidence>
<evidence type="ECO:0000256" key="3">
    <source>
        <dbReference type="ARBA" id="ARBA00022989"/>
    </source>
</evidence>
<organism evidence="6 7">
    <name type="scientific">Streptomyces violarus</name>
    <dbReference type="NCBI Taxonomy" id="67380"/>
    <lineage>
        <taxon>Bacteria</taxon>
        <taxon>Bacillati</taxon>
        <taxon>Actinomycetota</taxon>
        <taxon>Actinomycetes</taxon>
        <taxon>Kitasatosporales</taxon>
        <taxon>Streptomycetaceae</taxon>
        <taxon>Streptomyces</taxon>
    </lineage>
</organism>
<dbReference type="GO" id="GO:0016020">
    <property type="term" value="C:membrane"/>
    <property type="evidence" value="ECO:0007669"/>
    <property type="project" value="UniProtKB-SubCell"/>
</dbReference>
<dbReference type="InterPro" id="IPR032808">
    <property type="entry name" value="DoxX"/>
</dbReference>
<feature type="transmembrane region" description="Helical" evidence="5">
    <location>
        <begin position="71"/>
        <end position="91"/>
    </location>
</feature>
<dbReference type="EMBL" id="JACHXE010000010">
    <property type="protein sequence ID" value="MBB3080907.1"/>
    <property type="molecule type" value="Genomic_DNA"/>
</dbReference>
<evidence type="ECO:0000256" key="5">
    <source>
        <dbReference type="SAM" id="Phobius"/>
    </source>
</evidence>
<feature type="transmembrane region" description="Helical" evidence="5">
    <location>
        <begin position="6"/>
        <end position="26"/>
    </location>
</feature>
<evidence type="ECO:0000313" key="6">
    <source>
        <dbReference type="EMBL" id="MBB3080907.1"/>
    </source>
</evidence>
<dbReference type="AlphaFoldDB" id="A0A7W4ZYL1"/>
<keyword evidence="2 5" id="KW-0812">Transmembrane</keyword>
<sequence length="128" mass="13212">MMNVALWIIAGVLAAVCLVGSSKMFVPQEKLAAMGSSAQWVLEFSPGALKAIGAVELLAAVGLILPAVLDIAPVLVPLAATGLVLLFACAVTMRLRRGEKATIAGDLIYLALAAFVAWGRFGPESFTG</sequence>
<keyword evidence="3 5" id="KW-1133">Transmembrane helix</keyword>
<accession>A0A7W4ZYL1</accession>
<feature type="transmembrane region" description="Helical" evidence="5">
    <location>
        <begin position="103"/>
        <end position="121"/>
    </location>
</feature>
<dbReference type="Proteomes" id="UP000572907">
    <property type="component" value="Unassembled WGS sequence"/>
</dbReference>
<keyword evidence="7" id="KW-1185">Reference proteome</keyword>
<evidence type="ECO:0000313" key="7">
    <source>
        <dbReference type="Proteomes" id="UP000572907"/>
    </source>
</evidence>
<protein>
    <recommendedName>
        <fullName evidence="8">DoxX family protein</fullName>
    </recommendedName>
</protein>
<feature type="transmembrane region" description="Helical" evidence="5">
    <location>
        <begin position="47"/>
        <end position="65"/>
    </location>
</feature>
<evidence type="ECO:0000256" key="2">
    <source>
        <dbReference type="ARBA" id="ARBA00022692"/>
    </source>
</evidence>
<comment type="subcellular location">
    <subcellularLocation>
        <location evidence="1">Membrane</location>
        <topology evidence="1">Multi-pass membrane protein</topology>
    </subcellularLocation>
</comment>
<evidence type="ECO:0008006" key="8">
    <source>
        <dbReference type="Google" id="ProtNLM"/>
    </source>
</evidence>
<gene>
    <name evidence="6" type="ORF">FHS41_007461</name>
</gene>
<keyword evidence="4 5" id="KW-0472">Membrane</keyword>
<name>A0A7W4ZYL1_9ACTN</name>